<dbReference type="RefSeq" id="XP_045147468.1">
    <property type="nucleotide sequence ID" value="XM_045291533.1"/>
</dbReference>
<proteinExistence type="predicted"/>
<organism evidence="1 2">
    <name type="scientific">Echinops telfairi</name>
    <name type="common">Lesser hedgehog tenrec</name>
    <dbReference type="NCBI Taxonomy" id="9371"/>
    <lineage>
        <taxon>Eukaryota</taxon>
        <taxon>Metazoa</taxon>
        <taxon>Chordata</taxon>
        <taxon>Craniata</taxon>
        <taxon>Vertebrata</taxon>
        <taxon>Euteleostomi</taxon>
        <taxon>Mammalia</taxon>
        <taxon>Eutheria</taxon>
        <taxon>Afrotheria</taxon>
        <taxon>Tenrecidae</taxon>
        <taxon>Tenrecinae</taxon>
        <taxon>Echinops</taxon>
    </lineage>
</organism>
<evidence type="ECO:0000313" key="2">
    <source>
        <dbReference type="RefSeq" id="XP_045147468.1"/>
    </source>
</evidence>
<evidence type="ECO:0000313" key="1">
    <source>
        <dbReference type="Proteomes" id="UP000694863"/>
    </source>
</evidence>
<keyword evidence="1" id="KW-1185">Reference proteome</keyword>
<protein>
    <submittedName>
        <fullName evidence="2">Pleckstrin homology domain-containing family S member 1 isoform X1</fullName>
    </submittedName>
</protein>
<dbReference type="Proteomes" id="UP000694863">
    <property type="component" value="Unplaced"/>
</dbReference>
<accession>A0AC55D6V4</accession>
<name>A0AC55D6V4_ECHTE</name>
<reference evidence="2" key="1">
    <citation type="submission" date="2025-08" db="UniProtKB">
        <authorList>
            <consortium name="RefSeq"/>
        </authorList>
    </citation>
    <scope>IDENTIFICATION</scope>
</reference>
<sequence>MEPKPQKSPGTPGKPFPFHFENEVCKQDYFIKSPPPALFFSAGSWKKRFFVLSKRRESGFTLFYYKDHQQRGAIELDQNSSVEVGISSHEKMQAVQKMFKCHPEEVMSIRTASRDYFLIAHNREKIEDWVSAMSSLCWNRPAAHLRTEVTLHLGHTTRADTTLFLRQTMECVSQNDKGPSSDPSPLLDAASTLEADSSASRARLPNTHVVGKGSPGRKQAPLPQDFSSETTEDKKEKNYYLSPRNVLLELDKIIESNYSDESTEPGSPDKVLKRTEYLYMSMKSCVLKETSDQSTESKEKSPALPEAQKEGFQLQEQGSGNDVWLSSANSEAQATDDQREPVSLTLVQLSILINNITDESQVEKLDVFLSPPDITNYLAFIEAAGRICVAQWVGPPRLGCLFCHGDHLLAVNDLEPQSLEEVSLFLSRSIQKEKVKLTIGRIPNSEKFHAIACMCPSKYQTTAPFHLDNPELQRAPKRSPAIRKGQQKESGE</sequence>
<gene>
    <name evidence="2" type="primary">PLEKHS1</name>
</gene>